<reference evidence="3" key="1">
    <citation type="submission" date="2021-02" db="EMBL/GenBank/DDBJ databases">
        <authorList>
            <person name="Dougan E. K."/>
            <person name="Rhodes N."/>
            <person name="Thang M."/>
            <person name="Chan C."/>
        </authorList>
    </citation>
    <scope>NUCLEOTIDE SEQUENCE</scope>
</reference>
<comment type="caution">
    <text evidence="3">The sequence shown here is derived from an EMBL/GenBank/DDBJ whole genome shotgun (WGS) entry which is preliminary data.</text>
</comment>
<dbReference type="Pfam" id="PF02605">
    <property type="entry name" value="PsaL"/>
    <property type="match status" value="1"/>
</dbReference>
<dbReference type="Gene3D" id="1.20.1240.10">
    <property type="entry name" value="Photosystem I PsaL, reaction centre subunit XI"/>
    <property type="match status" value="1"/>
</dbReference>
<evidence type="ECO:0000313" key="3">
    <source>
        <dbReference type="EMBL" id="CAE7769133.1"/>
    </source>
</evidence>
<keyword evidence="1" id="KW-0812">Transmembrane</keyword>
<dbReference type="Proteomes" id="UP000649617">
    <property type="component" value="Unassembled WGS sequence"/>
</dbReference>
<evidence type="ECO:0000259" key="2">
    <source>
        <dbReference type="Pfam" id="PF02605"/>
    </source>
</evidence>
<accession>A0A812Y213</accession>
<gene>
    <name evidence="3" type="primary">psaL</name>
    <name evidence="3" type="ORF">SPIL2461_LOCUS22615</name>
</gene>
<proteinExistence type="predicted"/>
<evidence type="ECO:0000313" key="4">
    <source>
        <dbReference type="Proteomes" id="UP000649617"/>
    </source>
</evidence>
<keyword evidence="1" id="KW-0472">Membrane</keyword>
<feature type="domain" description="Photosystem I PsaL reaction centre subunit XI" evidence="2">
    <location>
        <begin position="199"/>
        <end position="344"/>
    </location>
</feature>
<feature type="transmembrane region" description="Helical" evidence="1">
    <location>
        <begin position="281"/>
        <end position="301"/>
    </location>
</feature>
<dbReference type="InterPro" id="IPR003757">
    <property type="entry name" value="PSI_PsaL"/>
</dbReference>
<dbReference type="OrthoDB" id="442659at2759"/>
<dbReference type="EMBL" id="CAJNIZ010047504">
    <property type="protein sequence ID" value="CAE7769133.1"/>
    <property type="molecule type" value="Genomic_DNA"/>
</dbReference>
<dbReference type="GO" id="GO:0009538">
    <property type="term" value="C:photosystem I reaction center"/>
    <property type="evidence" value="ECO:0007669"/>
    <property type="project" value="InterPro"/>
</dbReference>
<sequence length="350" mass="38482">MFGILFSIDENQEHSDFGPAACESFMSEHVVAECGALLPLLPGLEFAIACSTEVQEKADVSKIAYLQASSHLHLASATPVTKRAPGKRHRAQTSDIPRTIVEKDALELILKNTPRDQWENPPEVKAFAEMYGPGKATKMGWWDYYRLKLDMPDTTRLDSERELQEIEEYEKLMMSGKVPFAVPGPSGYWFTGFVTQWKGKEPFAGDQVITLTENGLFAKQFLSAMAFYREGLKPWQRGLESLGRYRECYFLIGPFTSLGLSSKAEHEIYLTLGPLEEAATVGLLCGCAIVGIVSIGGLIFGSTIKPTRFDKDGDKPGAGFIEMINWHAVGGLGGAGFAHALITVFPAGSW</sequence>
<organism evidence="3 4">
    <name type="scientific">Symbiodinium pilosum</name>
    <name type="common">Dinoflagellate</name>
    <dbReference type="NCBI Taxonomy" id="2952"/>
    <lineage>
        <taxon>Eukaryota</taxon>
        <taxon>Sar</taxon>
        <taxon>Alveolata</taxon>
        <taxon>Dinophyceae</taxon>
        <taxon>Suessiales</taxon>
        <taxon>Symbiodiniaceae</taxon>
        <taxon>Symbiodinium</taxon>
    </lineage>
</organism>
<name>A0A812Y213_SYMPI</name>
<keyword evidence="1" id="KW-1133">Transmembrane helix</keyword>
<dbReference type="InterPro" id="IPR036592">
    <property type="entry name" value="PSI_PsaL_sf"/>
</dbReference>
<dbReference type="AlphaFoldDB" id="A0A812Y213"/>
<dbReference type="GO" id="GO:0015979">
    <property type="term" value="P:photosynthesis"/>
    <property type="evidence" value="ECO:0007669"/>
    <property type="project" value="InterPro"/>
</dbReference>
<keyword evidence="4" id="KW-1185">Reference proteome</keyword>
<evidence type="ECO:0000256" key="1">
    <source>
        <dbReference type="SAM" id="Phobius"/>
    </source>
</evidence>
<protein>
    <submittedName>
        <fullName evidence="3">PsaL protein</fullName>
    </submittedName>
</protein>
<dbReference type="SUPFAM" id="SSF81568">
    <property type="entry name" value="Photosystem I reaction center subunit XI, PsaL"/>
    <property type="match status" value="1"/>
</dbReference>